<keyword evidence="4" id="KW-0963">Cytoplasm</keyword>
<dbReference type="InterPro" id="IPR022784">
    <property type="entry name" value="Ribosome_bgen_Alb1"/>
</dbReference>
<evidence type="ECO:0000256" key="5">
    <source>
        <dbReference type="ARBA" id="ARBA00022517"/>
    </source>
</evidence>
<proteinExistence type="predicted"/>
<dbReference type="PANTHER" id="PTHR28280:SF1">
    <property type="entry name" value="SHUTTLING PRE-60S FACTOR ECM1"/>
    <property type="match status" value="1"/>
</dbReference>
<feature type="region of interest" description="Disordered" evidence="7">
    <location>
        <begin position="124"/>
        <end position="195"/>
    </location>
</feature>
<evidence type="ECO:0000256" key="7">
    <source>
        <dbReference type="SAM" id="MobiDB-lite"/>
    </source>
</evidence>
<protein>
    <submittedName>
        <fullName evidence="8">Uncharacterized protein</fullName>
    </submittedName>
</protein>
<accession>A0A139IRG0</accession>
<dbReference type="GO" id="GO:0005730">
    <property type="term" value="C:nucleolus"/>
    <property type="evidence" value="ECO:0007669"/>
    <property type="project" value="TreeGrafter"/>
</dbReference>
<dbReference type="PANTHER" id="PTHR28280">
    <property type="entry name" value="SHUTTLING PRE-60S FACTOR ECM1"/>
    <property type="match status" value="1"/>
</dbReference>
<dbReference type="GO" id="GO:0030687">
    <property type="term" value="C:preribosome, large subunit precursor"/>
    <property type="evidence" value="ECO:0007669"/>
    <property type="project" value="TreeGrafter"/>
</dbReference>
<reference evidence="8 9" key="1">
    <citation type="submission" date="2015-07" db="EMBL/GenBank/DDBJ databases">
        <title>Comparative genomics of the Sigatoka disease complex on banana suggests a link between parallel evolutionary changes in Pseudocercospora fijiensis and Pseudocercospora eumusae and increased virulence on the banana host.</title>
        <authorList>
            <person name="Chang T.-C."/>
            <person name="Salvucci A."/>
            <person name="Crous P.W."/>
            <person name="Stergiopoulos I."/>
        </authorList>
    </citation>
    <scope>NUCLEOTIDE SEQUENCE [LARGE SCALE GENOMIC DNA]</scope>
    <source>
        <strain evidence="8 9">CBS 116634</strain>
    </source>
</reference>
<dbReference type="Pfam" id="PF09135">
    <property type="entry name" value="Alb1"/>
    <property type="match status" value="1"/>
</dbReference>
<dbReference type="AlphaFoldDB" id="A0A139IRG0"/>
<evidence type="ECO:0000256" key="2">
    <source>
        <dbReference type="ARBA" id="ARBA00004496"/>
    </source>
</evidence>
<dbReference type="EMBL" id="LFZO01000021">
    <property type="protein sequence ID" value="KXT17388.1"/>
    <property type="molecule type" value="Genomic_DNA"/>
</dbReference>
<evidence type="ECO:0000256" key="6">
    <source>
        <dbReference type="ARBA" id="ARBA00023242"/>
    </source>
</evidence>
<comment type="caution">
    <text evidence="8">The sequence shown here is derived from an EMBL/GenBank/DDBJ whole genome shotgun (WGS) entry which is preliminary data.</text>
</comment>
<gene>
    <name evidence="8" type="ORF">AC579_3855</name>
</gene>
<dbReference type="GO" id="GO:0000055">
    <property type="term" value="P:ribosomal large subunit export from nucleus"/>
    <property type="evidence" value="ECO:0007669"/>
    <property type="project" value="TreeGrafter"/>
</dbReference>
<feature type="compositionally biased region" description="Basic and acidic residues" evidence="7">
    <location>
        <begin position="70"/>
        <end position="91"/>
    </location>
</feature>
<feature type="compositionally biased region" description="Basic and acidic residues" evidence="7">
    <location>
        <begin position="127"/>
        <end position="142"/>
    </location>
</feature>
<sequence length="195" mass="21855">MAKAKKREVSVHSRAARRGEAPPSKHLLTSDTPAEQSEYKPWLHSVQNSGIQKKQKKKQLTRAQKLRQQKGIERADENAEKLEKKIADSKKRGNAIKKRNPDWEELNGKLVAVKEAQQEALATKFSKLSEDSGVEERDRDGDEQLVPDLEQPLPIRSADMSGAEEEEPSKPNQAIPGAPAWVSQHAQPEDLEDIT</sequence>
<organism evidence="8 9">
    <name type="scientific">Pseudocercospora musae</name>
    <dbReference type="NCBI Taxonomy" id="113226"/>
    <lineage>
        <taxon>Eukaryota</taxon>
        <taxon>Fungi</taxon>
        <taxon>Dikarya</taxon>
        <taxon>Ascomycota</taxon>
        <taxon>Pezizomycotina</taxon>
        <taxon>Dothideomycetes</taxon>
        <taxon>Dothideomycetidae</taxon>
        <taxon>Mycosphaerellales</taxon>
        <taxon>Mycosphaerellaceae</taxon>
        <taxon>Pseudocercospora</taxon>
    </lineage>
</organism>
<keyword evidence="9" id="KW-1185">Reference proteome</keyword>
<dbReference type="GO" id="GO:0005737">
    <property type="term" value="C:cytoplasm"/>
    <property type="evidence" value="ECO:0007669"/>
    <property type="project" value="UniProtKB-SubCell"/>
</dbReference>
<keyword evidence="6" id="KW-0539">Nucleus</keyword>
<evidence type="ECO:0000313" key="9">
    <source>
        <dbReference type="Proteomes" id="UP000073492"/>
    </source>
</evidence>
<feature type="compositionally biased region" description="Basic residues" evidence="7">
    <location>
        <begin position="53"/>
        <end position="68"/>
    </location>
</feature>
<keyword evidence="5" id="KW-0690">Ribosome biogenesis</keyword>
<feature type="region of interest" description="Disordered" evidence="7">
    <location>
        <begin position="1"/>
        <end position="100"/>
    </location>
</feature>
<name>A0A139IRG0_9PEZI</name>
<keyword evidence="3" id="KW-0813">Transport</keyword>
<evidence type="ECO:0000256" key="4">
    <source>
        <dbReference type="ARBA" id="ARBA00022490"/>
    </source>
</evidence>
<dbReference type="Proteomes" id="UP000073492">
    <property type="component" value="Unassembled WGS sequence"/>
</dbReference>
<evidence type="ECO:0000256" key="1">
    <source>
        <dbReference type="ARBA" id="ARBA00004123"/>
    </source>
</evidence>
<dbReference type="InterPro" id="IPR053278">
    <property type="entry name" value="Pre-60S_factor_ECM1"/>
</dbReference>
<comment type="subcellular location">
    <subcellularLocation>
        <location evidence="2">Cytoplasm</location>
    </subcellularLocation>
    <subcellularLocation>
        <location evidence="1">Nucleus</location>
    </subcellularLocation>
</comment>
<dbReference type="OrthoDB" id="5304887at2759"/>
<evidence type="ECO:0000256" key="3">
    <source>
        <dbReference type="ARBA" id="ARBA00022448"/>
    </source>
</evidence>
<evidence type="ECO:0000313" key="8">
    <source>
        <dbReference type="EMBL" id="KXT17388.1"/>
    </source>
</evidence>